<evidence type="ECO:0000313" key="3">
    <source>
        <dbReference type="Proteomes" id="UP001196413"/>
    </source>
</evidence>
<feature type="transmembrane region" description="Helical" evidence="1">
    <location>
        <begin position="125"/>
        <end position="147"/>
    </location>
</feature>
<comment type="caution">
    <text evidence="2">The sequence shown here is derived from an EMBL/GenBank/DDBJ whole genome shotgun (WGS) entry which is preliminary data.</text>
</comment>
<accession>A0AAD5NAW5</accession>
<evidence type="ECO:0000256" key="1">
    <source>
        <dbReference type="SAM" id="Phobius"/>
    </source>
</evidence>
<organism evidence="2 3">
    <name type="scientific">Parelaphostrongylus tenuis</name>
    <name type="common">Meningeal worm</name>
    <dbReference type="NCBI Taxonomy" id="148309"/>
    <lineage>
        <taxon>Eukaryota</taxon>
        <taxon>Metazoa</taxon>
        <taxon>Ecdysozoa</taxon>
        <taxon>Nematoda</taxon>
        <taxon>Chromadorea</taxon>
        <taxon>Rhabditida</taxon>
        <taxon>Rhabditina</taxon>
        <taxon>Rhabditomorpha</taxon>
        <taxon>Strongyloidea</taxon>
        <taxon>Metastrongylidae</taxon>
        <taxon>Parelaphostrongylus</taxon>
    </lineage>
</organism>
<dbReference type="AlphaFoldDB" id="A0AAD5NAW5"/>
<keyword evidence="1" id="KW-0472">Membrane</keyword>
<sequence length="148" mass="16050">MQTVFDILESQARSALLPDAVISAILGQLSVKVTYEPLPCQKVVLDVTKMTDMMKNDQFCIIVGNAVTGICTAMERGNNKCPQPNMATVGPVPTNHTPISGTLMTTNIIMANWSRMMWQNVVNRAIRILVLGSFGLHFLSATANIGAN</sequence>
<keyword evidence="1" id="KW-0812">Transmembrane</keyword>
<reference evidence="2" key="1">
    <citation type="submission" date="2021-06" db="EMBL/GenBank/DDBJ databases">
        <title>Parelaphostrongylus tenuis whole genome reference sequence.</title>
        <authorList>
            <person name="Garwood T.J."/>
            <person name="Larsen P.A."/>
            <person name="Fountain-Jones N.M."/>
            <person name="Garbe J.R."/>
            <person name="Macchietto M.G."/>
            <person name="Kania S.A."/>
            <person name="Gerhold R.W."/>
            <person name="Richards J.E."/>
            <person name="Wolf T.M."/>
        </authorList>
    </citation>
    <scope>NUCLEOTIDE SEQUENCE</scope>
    <source>
        <strain evidence="2">MNPRO001-30</strain>
        <tissue evidence="2">Meninges</tissue>
    </source>
</reference>
<protein>
    <submittedName>
        <fullName evidence="2">Uncharacterized protein</fullName>
    </submittedName>
</protein>
<keyword evidence="1" id="KW-1133">Transmembrane helix</keyword>
<dbReference type="EMBL" id="JAHQIW010004360">
    <property type="protein sequence ID" value="KAJ1362069.1"/>
    <property type="molecule type" value="Genomic_DNA"/>
</dbReference>
<name>A0AAD5NAW5_PARTN</name>
<dbReference type="Proteomes" id="UP001196413">
    <property type="component" value="Unassembled WGS sequence"/>
</dbReference>
<evidence type="ECO:0000313" key="2">
    <source>
        <dbReference type="EMBL" id="KAJ1362069.1"/>
    </source>
</evidence>
<gene>
    <name evidence="2" type="ORF">KIN20_021480</name>
</gene>
<proteinExistence type="predicted"/>
<keyword evidence="3" id="KW-1185">Reference proteome</keyword>